<keyword evidence="1" id="KW-0812">Transmembrane</keyword>
<evidence type="ECO:0008006" key="4">
    <source>
        <dbReference type="Google" id="ProtNLM"/>
    </source>
</evidence>
<dbReference type="EMBL" id="RCZP01000074">
    <property type="protein sequence ID" value="TPG38921.1"/>
    <property type="molecule type" value="Genomic_DNA"/>
</dbReference>
<keyword evidence="1" id="KW-0472">Membrane</keyword>
<accession>A0A502ES20</accession>
<evidence type="ECO:0000313" key="2">
    <source>
        <dbReference type="EMBL" id="TPG38921.1"/>
    </source>
</evidence>
<keyword evidence="1" id="KW-1133">Transmembrane helix</keyword>
<keyword evidence="3" id="KW-1185">Reference proteome</keyword>
<evidence type="ECO:0000313" key="3">
    <source>
        <dbReference type="Proteomes" id="UP000317078"/>
    </source>
</evidence>
<dbReference type="Proteomes" id="UP000317078">
    <property type="component" value="Unassembled WGS sequence"/>
</dbReference>
<dbReference type="OrthoDB" id="9769600at2"/>
<dbReference type="RefSeq" id="WP_140887474.1">
    <property type="nucleotide sequence ID" value="NZ_RCZP01000074.1"/>
</dbReference>
<sequence>MSESAAMVDQGPVTRGAAIQGLIDNVEPGRLFGWAWNQANPDDRLRIELRLGSTVAASTTASSLRPDLAGSGIGDGQHAFDLPLTPEILARRAEISVVAIAENGEAVPLPIRAARRPPVVLTPVAPATQAGNQNQREAELAAAVKTLSERNTDLQERFDTFAARSDEELKAAAAAVADLLERVTTLEMRSVAIDEQLALVQRQSLGSAGPNGRRLDTWQIALCCLVCFAAGSALAWSVAGISSLLLGR</sequence>
<proteinExistence type="predicted"/>
<name>A0A502ES20_9PROT</name>
<feature type="transmembrane region" description="Helical" evidence="1">
    <location>
        <begin position="218"/>
        <end position="246"/>
    </location>
</feature>
<reference evidence="2 3" key="1">
    <citation type="journal article" date="2019" name="Environ. Microbiol.">
        <title>Species interactions and distinct microbial communities in high Arctic permafrost affected cryosols are associated with the CH4 and CO2 gas fluxes.</title>
        <authorList>
            <person name="Altshuler I."/>
            <person name="Hamel J."/>
            <person name="Turney S."/>
            <person name="Magnuson E."/>
            <person name="Levesque R."/>
            <person name="Greer C."/>
            <person name="Whyte L.G."/>
        </authorList>
    </citation>
    <scope>NUCLEOTIDE SEQUENCE [LARGE SCALE GENOMIC DNA]</scope>
    <source>
        <strain evidence="2 3">S9.3B</strain>
    </source>
</reference>
<evidence type="ECO:0000256" key="1">
    <source>
        <dbReference type="SAM" id="Phobius"/>
    </source>
</evidence>
<gene>
    <name evidence="2" type="ORF">EAH89_29240</name>
</gene>
<protein>
    <recommendedName>
        <fullName evidence="4">Transmembrane protein</fullName>
    </recommendedName>
</protein>
<comment type="caution">
    <text evidence="2">The sequence shown here is derived from an EMBL/GenBank/DDBJ whole genome shotgun (WGS) entry which is preliminary data.</text>
</comment>
<dbReference type="AlphaFoldDB" id="A0A502ES20"/>
<organism evidence="2 3">
    <name type="scientific">Muricoccus nepalensis</name>
    <dbReference type="NCBI Taxonomy" id="1854500"/>
    <lineage>
        <taxon>Bacteria</taxon>
        <taxon>Pseudomonadati</taxon>
        <taxon>Pseudomonadota</taxon>
        <taxon>Alphaproteobacteria</taxon>
        <taxon>Acetobacterales</taxon>
        <taxon>Roseomonadaceae</taxon>
        <taxon>Muricoccus</taxon>
    </lineage>
</organism>